<dbReference type="InterPro" id="IPR038522">
    <property type="entry name" value="T4/T6SS_DotU_sf"/>
</dbReference>
<evidence type="ECO:0000256" key="2">
    <source>
        <dbReference type="SAM" id="Phobius"/>
    </source>
</evidence>
<reference evidence="4 5" key="1">
    <citation type="submission" date="2016-10" db="EMBL/GenBank/DDBJ databases">
        <authorList>
            <person name="de Groot N.N."/>
        </authorList>
    </citation>
    <scope>NUCLEOTIDE SEQUENCE [LARGE SCALE GENOMIC DNA]</scope>
    <source>
        <strain evidence="4 5">DSM 8423</strain>
    </source>
</reference>
<dbReference type="PANTHER" id="PTHR38033:SF1">
    <property type="entry name" value="DOTU FAMILY TYPE IV_VI SECRETION SYSTEM PROTEIN"/>
    <property type="match status" value="1"/>
</dbReference>
<keyword evidence="2" id="KW-0812">Transmembrane</keyword>
<keyword evidence="2" id="KW-1133">Transmembrane helix</keyword>
<dbReference type="PANTHER" id="PTHR38033">
    <property type="entry name" value="MEMBRANE PROTEIN-RELATED"/>
    <property type="match status" value="1"/>
</dbReference>
<feature type="coiled-coil region" evidence="1">
    <location>
        <begin position="54"/>
        <end position="81"/>
    </location>
</feature>
<evidence type="ECO:0000259" key="3">
    <source>
        <dbReference type="Pfam" id="PF09850"/>
    </source>
</evidence>
<gene>
    <name evidence="4" type="ORF">SAMN04489760_10423</name>
</gene>
<feature type="transmembrane region" description="Helical" evidence="2">
    <location>
        <begin position="204"/>
        <end position="224"/>
    </location>
</feature>
<name>A0A1H7VJQ0_9BACT</name>
<dbReference type="InterPro" id="IPR017732">
    <property type="entry name" value="T4/T6SS_DotU"/>
</dbReference>
<proteinExistence type="predicted"/>
<evidence type="ECO:0000313" key="4">
    <source>
        <dbReference type="EMBL" id="SEM09456.1"/>
    </source>
</evidence>
<dbReference type="Gene3D" id="1.25.40.590">
    <property type="entry name" value="Type IV / VI secretion system, DotU"/>
    <property type="match status" value="1"/>
</dbReference>
<accession>A0A1H7VJQ0</accession>
<protein>
    <submittedName>
        <fullName evidence="4">Type IV / VI secretion system protein, DotU family</fullName>
    </submittedName>
</protein>
<evidence type="ECO:0000256" key="1">
    <source>
        <dbReference type="SAM" id="Coils"/>
    </source>
</evidence>
<feature type="domain" description="Type IV / VI secretion system DotU" evidence="3">
    <location>
        <begin position="55"/>
        <end position="221"/>
    </location>
</feature>
<dbReference type="AlphaFoldDB" id="A0A1H7VJQ0"/>
<dbReference type="OrthoDB" id="345640at2"/>
<sequence>MKNKPWEAIHEIYTRMEKLCGRSLYLPEESLYAVREEQLESEERQPEAGYLYSIDDVVRIRAELRNQLDFLRAALAEQYSERDTYMVLFAIVAQIDELIQTNLLRTMNTSWPLLQKELFQIEDAGEVFFEILDDILPKPQTPTFVYEVYFFCIRYGFRGRYESNPVKITEYLKKLQAKLKQEEVELPLAEADERVKFKKFHSPYWNYLIMAGVLLAAYVFFVILGKFH</sequence>
<keyword evidence="2" id="KW-0472">Membrane</keyword>
<dbReference type="EMBL" id="FOBS01000004">
    <property type="protein sequence ID" value="SEM09456.1"/>
    <property type="molecule type" value="Genomic_DNA"/>
</dbReference>
<organism evidence="4 5">
    <name type="scientific">Syntrophus gentianae</name>
    <dbReference type="NCBI Taxonomy" id="43775"/>
    <lineage>
        <taxon>Bacteria</taxon>
        <taxon>Pseudomonadati</taxon>
        <taxon>Thermodesulfobacteriota</taxon>
        <taxon>Syntrophia</taxon>
        <taxon>Syntrophales</taxon>
        <taxon>Syntrophaceae</taxon>
        <taxon>Syntrophus</taxon>
    </lineage>
</organism>
<evidence type="ECO:0000313" key="5">
    <source>
        <dbReference type="Proteomes" id="UP000198744"/>
    </source>
</evidence>
<dbReference type="Proteomes" id="UP000198744">
    <property type="component" value="Unassembled WGS sequence"/>
</dbReference>
<dbReference type="Pfam" id="PF09850">
    <property type="entry name" value="DotU"/>
    <property type="match status" value="1"/>
</dbReference>
<dbReference type="RefSeq" id="WP_093882381.1">
    <property type="nucleotide sequence ID" value="NZ_FOBS01000004.1"/>
</dbReference>
<dbReference type="STRING" id="43775.SAMN04489760_10423"/>
<keyword evidence="1" id="KW-0175">Coiled coil</keyword>
<keyword evidence="5" id="KW-1185">Reference proteome</keyword>